<dbReference type="Pfam" id="PF25659">
    <property type="entry name" value="YohP"/>
    <property type="match status" value="1"/>
</dbReference>
<proteinExistence type="predicted"/>
<dbReference type="InterPro" id="IPR057715">
    <property type="entry name" value="YohP-like"/>
</dbReference>
<evidence type="ECO:0000313" key="3">
    <source>
        <dbReference type="Proteomes" id="UP000198693"/>
    </source>
</evidence>
<organism evidence="2 3">
    <name type="scientific">Halomonas korlensis</name>
    <dbReference type="NCBI Taxonomy" id="463301"/>
    <lineage>
        <taxon>Bacteria</taxon>
        <taxon>Pseudomonadati</taxon>
        <taxon>Pseudomonadota</taxon>
        <taxon>Gammaproteobacteria</taxon>
        <taxon>Oceanospirillales</taxon>
        <taxon>Halomonadaceae</taxon>
        <taxon>Halomonas</taxon>
    </lineage>
</organism>
<accession>A0A1I7H8T3</accession>
<keyword evidence="1" id="KW-0472">Membrane</keyword>
<reference evidence="3" key="1">
    <citation type="submission" date="2016-10" db="EMBL/GenBank/DDBJ databases">
        <authorList>
            <person name="Varghese N."/>
            <person name="Submissions S."/>
        </authorList>
    </citation>
    <scope>NUCLEOTIDE SEQUENCE [LARGE SCALE GENOMIC DNA]</scope>
    <source>
        <strain evidence="3">CGMCC 1.6981</strain>
    </source>
</reference>
<evidence type="ECO:0000313" key="2">
    <source>
        <dbReference type="EMBL" id="SFU56926.1"/>
    </source>
</evidence>
<gene>
    <name evidence="2" type="ORF">SAMN04487955_10440</name>
</gene>
<feature type="transmembrane region" description="Helical" evidence="1">
    <location>
        <begin position="46"/>
        <end position="69"/>
    </location>
</feature>
<keyword evidence="3" id="KW-1185">Reference proteome</keyword>
<keyword evidence="1" id="KW-1133">Transmembrane helix</keyword>
<protein>
    <submittedName>
        <fullName evidence="2">Uncharacterized protein</fullName>
    </submittedName>
</protein>
<name>A0A1I7H8T3_9GAMM</name>
<sequence>MYRRRRQPSNASLVQTGLGSYFEEGSPVTGKRGMNDLQGVVDMLKFLASTVGIIFLIGLLVVIGLLMLIF</sequence>
<dbReference type="AlphaFoldDB" id="A0A1I7H8T3"/>
<evidence type="ECO:0000256" key="1">
    <source>
        <dbReference type="SAM" id="Phobius"/>
    </source>
</evidence>
<dbReference type="Proteomes" id="UP000198693">
    <property type="component" value="Unassembled WGS sequence"/>
</dbReference>
<keyword evidence="1" id="KW-0812">Transmembrane</keyword>
<dbReference type="STRING" id="463301.SAMN04487955_10440"/>
<dbReference type="EMBL" id="FPBP01000004">
    <property type="protein sequence ID" value="SFU56926.1"/>
    <property type="molecule type" value="Genomic_DNA"/>
</dbReference>